<evidence type="ECO:0000256" key="1">
    <source>
        <dbReference type="ARBA" id="ARBA00009108"/>
    </source>
</evidence>
<feature type="coiled-coil region" evidence="2">
    <location>
        <begin position="40"/>
        <end position="74"/>
    </location>
</feature>
<dbReference type="EMBL" id="WBZB01000004">
    <property type="protein sequence ID" value="KAB3533183.1"/>
    <property type="molecule type" value="Genomic_DNA"/>
</dbReference>
<dbReference type="Proteomes" id="UP000465601">
    <property type="component" value="Unassembled WGS sequence"/>
</dbReference>
<accession>A0A833HRC0</accession>
<name>A0A833HRC0_9FIRM</name>
<dbReference type="Pfam" id="PF05949">
    <property type="entry name" value="DUF881"/>
    <property type="match status" value="1"/>
</dbReference>
<protein>
    <submittedName>
        <fullName evidence="3">DUF881 domain-containing protein</fullName>
    </submittedName>
</protein>
<keyword evidence="4" id="KW-1185">Reference proteome</keyword>
<keyword evidence="2" id="KW-0175">Coiled coil</keyword>
<proteinExistence type="inferred from homology"/>
<reference evidence="3 4" key="1">
    <citation type="submission" date="2019-10" db="EMBL/GenBank/DDBJ databases">
        <title>Alkaliphilus serpentinus sp. nov. and Alkaliphilus pronyensis sp. nov., two novel anaerobic alkaliphilic species isolated from the serpentinized-hosted hydrothermal field of the Prony Bay (New Caledonia).</title>
        <authorList>
            <person name="Postec A."/>
        </authorList>
    </citation>
    <scope>NUCLEOTIDE SEQUENCE [LARGE SCALE GENOMIC DNA]</scope>
    <source>
        <strain evidence="3 4">LacT</strain>
    </source>
</reference>
<dbReference type="Gene3D" id="3.30.70.1880">
    <property type="entry name" value="Protein of unknown function DUF881"/>
    <property type="match status" value="1"/>
</dbReference>
<evidence type="ECO:0000313" key="4">
    <source>
        <dbReference type="Proteomes" id="UP000465601"/>
    </source>
</evidence>
<dbReference type="InterPro" id="IPR010273">
    <property type="entry name" value="DUF881"/>
</dbReference>
<dbReference type="PANTHER" id="PTHR37313">
    <property type="entry name" value="UPF0749 PROTEIN RV1825"/>
    <property type="match status" value="1"/>
</dbReference>
<dbReference type="PANTHER" id="PTHR37313:SF2">
    <property type="entry name" value="UPF0749 PROTEIN YLXX"/>
    <property type="match status" value="1"/>
</dbReference>
<comment type="similarity">
    <text evidence="1">Belongs to the UPF0749 family.</text>
</comment>
<sequence>MKKFFTGIIILITFSILGFIITLQLRNVQDDYTFVSLKTISDLQSQLEGEKKEIENLKELADASRTRLQEYSEALKTEGSIRDVLANDLKNMKMLSGHIDLEGPGIIVKLSDSERELYEGENPNNLVVHESDVLIIVNDLKVAGAEAISINGQRVVHLSEIKCAGPTITINNHTYGQPFIIKAIGDPITLDAAIKSPDSFSTLLKEWGLIVETETSPWVFISKYQGEIALKFATPKEGE</sequence>
<dbReference type="RefSeq" id="WP_151864509.1">
    <property type="nucleotide sequence ID" value="NZ_WBZB01000004.1"/>
</dbReference>
<organism evidence="3 4">
    <name type="scientific">Alkaliphilus serpentinus</name>
    <dbReference type="NCBI Taxonomy" id="1482731"/>
    <lineage>
        <taxon>Bacteria</taxon>
        <taxon>Bacillati</taxon>
        <taxon>Bacillota</taxon>
        <taxon>Clostridia</taxon>
        <taxon>Peptostreptococcales</taxon>
        <taxon>Natronincolaceae</taxon>
        <taxon>Alkaliphilus</taxon>
    </lineage>
</organism>
<comment type="caution">
    <text evidence="3">The sequence shown here is derived from an EMBL/GenBank/DDBJ whole genome shotgun (WGS) entry which is preliminary data.</text>
</comment>
<gene>
    <name evidence="3" type="ORF">F8153_01150</name>
</gene>
<evidence type="ECO:0000313" key="3">
    <source>
        <dbReference type="EMBL" id="KAB3533183.1"/>
    </source>
</evidence>
<dbReference type="OrthoDB" id="9776196at2"/>
<evidence type="ECO:0000256" key="2">
    <source>
        <dbReference type="SAM" id="Coils"/>
    </source>
</evidence>
<dbReference type="AlphaFoldDB" id="A0A833HRC0"/>